<name>A0AC34QEA4_9BILA</name>
<protein>
    <submittedName>
        <fullName evidence="2">Uncharacterized protein</fullName>
    </submittedName>
</protein>
<evidence type="ECO:0000313" key="1">
    <source>
        <dbReference type="Proteomes" id="UP000887576"/>
    </source>
</evidence>
<evidence type="ECO:0000313" key="2">
    <source>
        <dbReference type="WBParaSite" id="JU765_v2.g15518.t1"/>
    </source>
</evidence>
<organism evidence="1 2">
    <name type="scientific">Panagrolaimus sp. JU765</name>
    <dbReference type="NCBI Taxonomy" id="591449"/>
    <lineage>
        <taxon>Eukaryota</taxon>
        <taxon>Metazoa</taxon>
        <taxon>Ecdysozoa</taxon>
        <taxon>Nematoda</taxon>
        <taxon>Chromadorea</taxon>
        <taxon>Rhabditida</taxon>
        <taxon>Tylenchina</taxon>
        <taxon>Panagrolaimomorpha</taxon>
        <taxon>Panagrolaimoidea</taxon>
        <taxon>Panagrolaimidae</taxon>
        <taxon>Panagrolaimus</taxon>
    </lineage>
</organism>
<dbReference type="WBParaSite" id="JU765_v2.g15518.t1">
    <property type="protein sequence ID" value="JU765_v2.g15518.t1"/>
    <property type="gene ID" value="JU765_v2.g15518"/>
</dbReference>
<proteinExistence type="predicted"/>
<sequence>MNDDEHEINSIESDEERITIIPHISRDNCISPLPNLENNFVESIVDEIGTTKIIEKNKNFNQEKQKYISEIEINGRIMKFNTAPLKLKRDDGIFKIIELILILVALVLSSMVVGVSGERGFAMLVCFFAIMLIFGIVLAKVFTLDQIMDAKLWGLIKTIQNGNIFQHLHR</sequence>
<reference evidence="2" key="1">
    <citation type="submission" date="2022-11" db="UniProtKB">
        <authorList>
            <consortium name="WormBaseParasite"/>
        </authorList>
    </citation>
    <scope>IDENTIFICATION</scope>
</reference>
<dbReference type="Proteomes" id="UP000887576">
    <property type="component" value="Unplaced"/>
</dbReference>
<accession>A0AC34QEA4</accession>